<keyword evidence="1" id="KW-0472">Membrane</keyword>
<dbReference type="Proteomes" id="UP001084197">
    <property type="component" value="Unassembled WGS sequence"/>
</dbReference>
<dbReference type="EMBL" id="JAPRAT010000011">
    <property type="protein sequence ID" value="MCZ0703042.1"/>
    <property type="molecule type" value="Genomic_DNA"/>
</dbReference>
<evidence type="ECO:0000313" key="2">
    <source>
        <dbReference type="EMBL" id="MCZ0703042.1"/>
    </source>
</evidence>
<dbReference type="AlphaFoldDB" id="A0A9J6RBI3"/>
<keyword evidence="1" id="KW-0812">Transmembrane</keyword>
<keyword evidence="3" id="KW-1185">Reference proteome</keyword>
<evidence type="ECO:0000256" key="1">
    <source>
        <dbReference type="SAM" id="Phobius"/>
    </source>
</evidence>
<feature type="transmembrane region" description="Helical" evidence="1">
    <location>
        <begin position="68"/>
        <end position="86"/>
    </location>
</feature>
<reference evidence="2" key="1">
    <citation type="submission" date="2022-11" db="EMBL/GenBank/DDBJ databases">
        <title>WGS of Natronobacillus azotifigens 24KS-1, an anaerobic diazotrophic haloalkaliphile from soda-rich habitats.</title>
        <authorList>
            <person name="Sorokin D.Y."/>
            <person name="Merkel A.Y."/>
        </authorList>
    </citation>
    <scope>NUCLEOTIDE SEQUENCE</scope>
    <source>
        <strain evidence="2">24KS-1</strain>
    </source>
</reference>
<evidence type="ECO:0000313" key="3">
    <source>
        <dbReference type="Proteomes" id="UP001084197"/>
    </source>
</evidence>
<dbReference type="RefSeq" id="WP_268779812.1">
    <property type="nucleotide sequence ID" value="NZ_JAPRAT010000011.1"/>
</dbReference>
<sequence length="90" mass="9387">MSEQGTQQTVVVQQAEGNGLAVSGMVLGIIAVVLNFIPFLPYVLGALAIIFGAVGLQKPVKQGMAKAGIVLGIVSIAMKILFWMFIGSLI</sequence>
<protein>
    <submittedName>
        <fullName evidence="2">DUF4190 domain-containing protein</fullName>
    </submittedName>
</protein>
<name>A0A9J6RBI3_9BACI</name>
<organism evidence="2 3">
    <name type="scientific">Natronobacillus azotifigens</name>
    <dbReference type="NCBI Taxonomy" id="472978"/>
    <lineage>
        <taxon>Bacteria</taxon>
        <taxon>Bacillati</taxon>
        <taxon>Bacillota</taxon>
        <taxon>Bacilli</taxon>
        <taxon>Bacillales</taxon>
        <taxon>Bacillaceae</taxon>
        <taxon>Natronobacillus</taxon>
    </lineage>
</organism>
<accession>A0A9J6RBI3</accession>
<proteinExistence type="predicted"/>
<gene>
    <name evidence="2" type="ORF">OWO01_07440</name>
</gene>
<comment type="caution">
    <text evidence="2">The sequence shown here is derived from an EMBL/GenBank/DDBJ whole genome shotgun (WGS) entry which is preliminary data.</text>
</comment>
<feature type="transmembrane region" description="Helical" evidence="1">
    <location>
        <begin position="26"/>
        <end position="56"/>
    </location>
</feature>
<keyword evidence="1" id="KW-1133">Transmembrane helix</keyword>